<dbReference type="Gene3D" id="3.40.50.2000">
    <property type="entry name" value="Glycogen Phosphorylase B"/>
    <property type="match status" value="2"/>
</dbReference>
<feature type="domain" description="Glycosyltransferase N-terminal" evidence="6">
    <location>
        <begin position="32"/>
        <end position="262"/>
    </location>
</feature>
<dbReference type="PANTHER" id="PTHR48044">
    <property type="entry name" value="GLYCOSYLTRANSFERASE"/>
    <property type="match status" value="1"/>
</dbReference>
<comment type="similarity">
    <text evidence="1 4">Belongs to the UDP-glycosyltransferase family.</text>
</comment>
<evidence type="ECO:0000256" key="2">
    <source>
        <dbReference type="ARBA" id="ARBA00022676"/>
    </source>
</evidence>
<dbReference type="InterPro" id="IPR035595">
    <property type="entry name" value="UDP_glycos_trans_CS"/>
</dbReference>
<dbReference type="CDD" id="cd03784">
    <property type="entry name" value="GT1_Gtf-like"/>
    <property type="match status" value="1"/>
</dbReference>
<dbReference type="Pfam" id="PF26168">
    <property type="entry name" value="Glyco_transf_N"/>
    <property type="match status" value="1"/>
</dbReference>
<dbReference type="AlphaFoldDB" id="A0AAV0DNV8"/>
<dbReference type="Proteomes" id="UP001152523">
    <property type="component" value="Unassembled WGS sequence"/>
</dbReference>
<evidence type="ECO:0000256" key="1">
    <source>
        <dbReference type="ARBA" id="ARBA00009995"/>
    </source>
</evidence>
<dbReference type="FunFam" id="3.40.50.2000:FF:000060">
    <property type="entry name" value="Glycosyltransferase"/>
    <property type="match status" value="1"/>
</dbReference>
<evidence type="ECO:0000256" key="3">
    <source>
        <dbReference type="ARBA" id="ARBA00022679"/>
    </source>
</evidence>
<evidence type="ECO:0000259" key="6">
    <source>
        <dbReference type="Pfam" id="PF26168"/>
    </source>
</evidence>
<evidence type="ECO:0000256" key="5">
    <source>
        <dbReference type="RuleBase" id="RU362057"/>
    </source>
</evidence>
<dbReference type="Pfam" id="PF00201">
    <property type="entry name" value="UDPGT"/>
    <property type="match status" value="1"/>
</dbReference>
<dbReference type="InterPro" id="IPR002213">
    <property type="entry name" value="UDP_glucos_trans"/>
</dbReference>
<reference evidence="7" key="1">
    <citation type="submission" date="2022-07" db="EMBL/GenBank/DDBJ databases">
        <authorList>
            <person name="Macas J."/>
            <person name="Novak P."/>
            <person name="Neumann P."/>
        </authorList>
    </citation>
    <scope>NUCLEOTIDE SEQUENCE</scope>
</reference>
<dbReference type="PROSITE" id="PS00375">
    <property type="entry name" value="UDPGT"/>
    <property type="match status" value="1"/>
</dbReference>
<proteinExistence type="inferred from homology"/>
<evidence type="ECO:0000313" key="7">
    <source>
        <dbReference type="EMBL" id="CAH9105496.1"/>
    </source>
</evidence>
<keyword evidence="8" id="KW-1185">Reference proteome</keyword>
<keyword evidence="3 4" id="KW-0808">Transferase</keyword>
<evidence type="ECO:0000256" key="4">
    <source>
        <dbReference type="RuleBase" id="RU003718"/>
    </source>
</evidence>
<keyword evidence="2 4" id="KW-0328">Glycosyltransferase</keyword>
<dbReference type="PANTHER" id="PTHR48044:SF23">
    <property type="entry name" value="ANTHOCYANIDIN 3-O-GLUCOSYLTRANSFERASE-LIKE"/>
    <property type="match status" value="1"/>
</dbReference>
<dbReference type="GO" id="GO:0008194">
    <property type="term" value="F:UDP-glycosyltransferase activity"/>
    <property type="evidence" value="ECO:0007669"/>
    <property type="project" value="InterPro"/>
</dbReference>
<evidence type="ECO:0000313" key="8">
    <source>
        <dbReference type="Proteomes" id="UP001152523"/>
    </source>
</evidence>
<accession>A0AAV0DNV8</accession>
<protein>
    <recommendedName>
        <fullName evidence="5">Glycosyltransferase</fullName>
        <ecNumber evidence="5">2.4.1.-</ecNumber>
    </recommendedName>
</protein>
<name>A0AAV0DNV8_9ASTE</name>
<dbReference type="InterPro" id="IPR058980">
    <property type="entry name" value="Glyco_transf_N"/>
</dbReference>
<dbReference type="EC" id="2.4.1.-" evidence="5"/>
<dbReference type="GO" id="GO:0016138">
    <property type="term" value="P:glycoside biosynthetic process"/>
    <property type="evidence" value="ECO:0007669"/>
    <property type="project" value="UniProtKB-ARBA"/>
</dbReference>
<organism evidence="7 8">
    <name type="scientific">Cuscuta epithymum</name>
    <dbReference type="NCBI Taxonomy" id="186058"/>
    <lineage>
        <taxon>Eukaryota</taxon>
        <taxon>Viridiplantae</taxon>
        <taxon>Streptophyta</taxon>
        <taxon>Embryophyta</taxon>
        <taxon>Tracheophyta</taxon>
        <taxon>Spermatophyta</taxon>
        <taxon>Magnoliopsida</taxon>
        <taxon>eudicotyledons</taxon>
        <taxon>Gunneridae</taxon>
        <taxon>Pentapetalae</taxon>
        <taxon>asterids</taxon>
        <taxon>lamiids</taxon>
        <taxon>Solanales</taxon>
        <taxon>Convolvulaceae</taxon>
        <taxon>Cuscuteae</taxon>
        <taxon>Cuscuta</taxon>
        <taxon>Cuscuta subgen. Cuscuta</taxon>
    </lineage>
</organism>
<sequence length="481" mass="54302">MVYKYKYSVAPKQRHSHQKMEGNIPQNGCMADQVAVVMVPLPAQGNLNLLLHLSRLVASYDIPVYYTGAATHIRQAKLRVQGWDPNYVPKLHFHEFPTPSFDSPDPDPTFRPPVQLLPSFRAALLLREPLRDFLEELSKKTRRVVVIYDYWMSWNVQDIPSIPKAESYAFRSTSAFATYSFNREMMQNSPLPPEAEILKHLPDIEAFSSEEFDELDKLHIEAEKFNSGTIFNSCRVIEGTFLDLLAKVPLMGKQWAVGPFNPIESCETKERHKCLAWLDTQEENSVIFISFGSTVSFSKEQTDQIAFGLAQSEQKFIWALREADKGDVFAGDENRVELPEGYEEGIEGKGMVVRDWAPQLEILSHRSTGGFMSHCGWNSCVEAVSMGVPIAAWPVHSDQPRNATLVTKLLEIGVEVDDCANPEVVISSHRIAEAVGKLVRSIDGEKMRERARELSRAVKLSVMEGGDSRLQMDSFIAHITR</sequence>
<dbReference type="SUPFAM" id="SSF53756">
    <property type="entry name" value="UDP-Glycosyltransferase/glycogen phosphorylase"/>
    <property type="match status" value="1"/>
</dbReference>
<gene>
    <name evidence="7" type="ORF">CEPIT_LOCUS17239</name>
</gene>
<comment type="caution">
    <text evidence="7">The sequence shown here is derived from an EMBL/GenBank/DDBJ whole genome shotgun (WGS) entry which is preliminary data.</text>
</comment>
<dbReference type="EMBL" id="CAMAPF010000131">
    <property type="protein sequence ID" value="CAH9105496.1"/>
    <property type="molecule type" value="Genomic_DNA"/>
</dbReference>